<name>A0A084BBQ6_STACB</name>
<organism evidence="4 5">
    <name type="scientific">Stachybotrys chartarum (strain CBS 109288 / IBT 7711)</name>
    <name type="common">Toxic black mold</name>
    <name type="synonym">Stilbospora chartarum</name>
    <dbReference type="NCBI Taxonomy" id="1280523"/>
    <lineage>
        <taxon>Eukaryota</taxon>
        <taxon>Fungi</taxon>
        <taxon>Dikarya</taxon>
        <taxon>Ascomycota</taxon>
        <taxon>Pezizomycotina</taxon>
        <taxon>Sordariomycetes</taxon>
        <taxon>Hypocreomycetidae</taxon>
        <taxon>Hypocreales</taxon>
        <taxon>Stachybotryaceae</taxon>
        <taxon>Stachybotrys</taxon>
    </lineage>
</organism>
<dbReference type="SUPFAM" id="SSF52540">
    <property type="entry name" value="P-loop containing nucleoside triphosphate hydrolases"/>
    <property type="match status" value="1"/>
</dbReference>
<dbReference type="InterPro" id="IPR011990">
    <property type="entry name" value="TPR-like_helical_dom_sf"/>
</dbReference>
<dbReference type="PANTHER" id="PTHR10039:SF9">
    <property type="entry name" value="NACHT DOMAIN PROTEIN (AFU_ORTHOLOGUE AFUA_2G01760)"/>
    <property type="match status" value="1"/>
</dbReference>
<dbReference type="OrthoDB" id="2546325at2759"/>
<dbReference type="InterPro" id="IPR056884">
    <property type="entry name" value="NPHP3-like_N"/>
</dbReference>
<dbReference type="Pfam" id="PF24883">
    <property type="entry name" value="NPHP3_N"/>
    <property type="match status" value="1"/>
</dbReference>
<proteinExistence type="predicted"/>
<sequence>MAPSMVTPLSPYQFPTSPVNHSSRVFGSHEDEHSSNSATYRHSRRSSRRFSSVDTSNISDVVYSLKRRSSDELGTATSAKLLNVTYDGILEWIRSQRLSHVPPEGSSYDKVLAWAQLFVDRLHSFDLAIEEFAGDSYLATQLTYGYCAILLDLGKENASALMISFGFFYNMSLSLANLLERIELFTVSQDIREQLVLALSDLVTLVASVATRFHNATRGLAVASISVDIHSTFPNEIKSFVERCNKTAEAMWRHQLVKEGIDVSQASAIKSIKTWLSPEDHVHGNLVSTVSHLAHDREELTCLWMGPHLTRFLKTSKNVLSIHGKRGSGKSVLASVLVDYLQHPIGGVTYKSIYVPINNRVPAETSPRTVVKTILNQLFEQRIGNIQLLHILAEAVENSGKATSDSEYDQVVWTAVQRALAAALPGAKELVVVVDGIDEASCAETELFQKLAYASTNGMDVRLITLGAEKPSPAGEISTIHITDEVILDDINAVIKGQFENNKSFKSMPEMQQETITMRLAEASTGSFLWAKLAVKRLRNEDTPEKLQKAVDTVLSTKPTVYDFVSKTLQSPSVTEDAKMMLLWLATAERPLSTKMLSTLASVRVDQNTIPERHLDVLSILKPVNSLVFLQDGFVYLRHGLIRETVLDMSAKGKLVAHIKDHHLDLVTRMLFYIKSTVTQSHEPSLTSLDAYETSQLLTKYPLLNFAARHWPYHLRKTQVFNKEGEAAASKTISKVFPNSTTALLLQSTLWANKATPVLLLFQATVTNICRHLFTGKDPITLQSIISLVLLCRQLGLIHESIPLFYEAITTSNALLTSRSNVTMQLASAFLEVTSSMITSERTDIMNKRAEVYTVLIECYRVQYGQQSEILIATLNQFADHYRMIGETRKAQELVRSVSTTTFESGEHESSLHVHLRKGEEHERSSIRLLLDVEERDELIETEKTVSRDFESYFGQAEMYLKEGRMDLAEHSWIETWQTVSREYHSSHSVVWEKRKLKAVIGYSRFLQSQKRNNDAASVLCSFWEEYKQSSMSITDSSVTLFYELAKISKSLGLPIQALSILKHCTAYYHETCGTNTSTYKEVQQTMNTLSRDIMQSAASSNGLVSESLLEELILDASTTINDVDQVVFAATFALLKSYTAQHRWQDATRFAKRILQSIWSSLFSSSPQDVSPPSKLMEQCVELAESLGDCYHARRRLAKEEDIRFRLYRCLRANRKVDDKLRESVTAKLTTFLSRTTQVDNIIDVRQEILDDNIEFYGLNHPTVIKMLWELAELARPRPIFIDYYQKIIRVLNKDADMCNKDTIEPCIIVANELWSKGQFPEALPYLKLIFVSFLKKPQLSSKLQDSGFVRETFSRYTQCLRNVRSDFSILHRASVEYQAQCKTVFGANASITVQSTMHLARLCQESKRYEHEAVALYEELLHIDSSEVDRHEITSVLDSLYEEEALNATSTKSVATSSTQVDTAVKVLTTRMHSLRQSYGFAHEEYLSQLTELVKLRMKRKETQWIASELKETMIKVLLTEKSSYRLISAASTIASNYLATSQVQQASEISEEIYRQVIMKDTTNSKTVGYDVSSLGRESLVFLAQFEYSLRRNSAASATTDQILSELTTQYLYFQEFRELMTSRSGHFQHVTVAAARLYQSLEANRKNAASRVFDDYKNYFLRYDGKAMKSSKPQQVDILLQTLLDHFSKYKSNNFVRSVGISGNEHVSQLLQEQNYQQACDLAIATFTFVSSQGSYHTPIVAKLILILGMTISGQHLKPLPDGKSRQMMLQASAVILPDVLHVLNELKISLEEFSMSHLNILLGLLGEQKDYKTLAWLLTKLWNARETKTHWHPSTTLALGRRFILAKYLVGEAMSAIRLAEDIVYNCRRVHGTRHASTLDMSILLTQLYTSVAQTYQSQKSGQDMAARYYKKSAAIHENILRALTDSAYAEMEDGVDMSYSSSGSHNGDMEAIAPSPQSLMSEGVRVRQHLQYLKLSLQRLGGWPKDMNEYLRLSKDAFEKFSEELKGLDGMEKWDFKTYGSGKAESDDDVLDVRIRNWEIVDDRM</sequence>
<reference evidence="4 5" key="1">
    <citation type="journal article" date="2014" name="BMC Genomics">
        <title>Comparative genome sequencing reveals chemotype-specific gene clusters in the toxigenic black mold Stachybotrys.</title>
        <authorList>
            <person name="Semeiks J."/>
            <person name="Borek D."/>
            <person name="Otwinowski Z."/>
            <person name="Grishin N.V."/>
        </authorList>
    </citation>
    <scope>NUCLEOTIDE SEQUENCE [LARGE SCALE GENOMIC DNA]</scope>
    <source>
        <strain evidence="5">CBS 109288 / IBT 7711</strain>
    </source>
</reference>
<dbReference type="EMBL" id="KL647405">
    <property type="protein sequence ID" value="KEY74985.1"/>
    <property type="molecule type" value="Genomic_DNA"/>
</dbReference>
<accession>A0A084BBQ6</accession>
<keyword evidence="5" id="KW-1185">Reference proteome</keyword>
<dbReference type="HOGENOM" id="CLU_000739_1_1_1"/>
<gene>
    <name evidence="4" type="ORF">S7711_01331</name>
</gene>
<evidence type="ECO:0000313" key="4">
    <source>
        <dbReference type="EMBL" id="KEY74985.1"/>
    </source>
</evidence>
<feature type="domain" description="Nephrocystin 3-like N-terminal" evidence="3">
    <location>
        <begin position="309"/>
        <end position="462"/>
    </location>
</feature>
<dbReference type="Gene3D" id="1.25.40.10">
    <property type="entry name" value="Tetratricopeptide repeat domain"/>
    <property type="match status" value="1"/>
</dbReference>
<dbReference type="Gene3D" id="3.40.50.300">
    <property type="entry name" value="P-loop containing nucleotide triphosphate hydrolases"/>
    <property type="match status" value="1"/>
</dbReference>
<keyword evidence="1" id="KW-0677">Repeat</keyword>
<dbReference type="Proteomes" id="UP000028045">
    <property type="component" value="Unassembled WGS sequence"/>
</dbReference>
<protein>
    <recommendedName>
        <fullName evidence="3">Nephrocystin 3-like N-terminal domain-containing protein</fullName>
    </recommendedName>
</protein>
<evidence type="ECO:0000313" key="5">
    <source>
        <dbReference type="Proteomes" id="UP000028045"/>
    </source>
</evidence>
<feature type="compositionally biased region" description="Polar residues" evidence="2">
    <location>
        <begin position="13"/>
        <end position="25"/>
    </location>
</feature>
<dbReference type="PANTHER" id="PTHR10039">
    <property type="entry name" value="AMELOGENIN"/>
    <property type="match status" value="1"/>
</dbReference>
<dbReference type="InterPro" id="IPR027417">
    <property type="entry name" value="P-loop_NTPase"/>
</dbReference>
<evidence type="ECO:0000259" key="3">
    <source>
        <dbReference type="Pfam" id="PF24883"/>
    </source>
</evidence>
<evidence type="ECO:0000256" key="2">
    <source>
        <dbReference type="SAM" id="MobiDB-lite"/>
    </source>
</evidence>
<feature type="region of interest" description="Disordered" evidence="2">
    <location>
        <begin position="1"/>
        <end position="46"/>
    </location>
</feature>
<evidence type="ECO:0000256" key="1">
    <source>
        <dbReference type="ARBA" id="ARBA00022737"/>
    </source>
</evidence>